<dbReference type="PROSITE" id="PS51462">
    <property type="entry name" value="NUDIX"/>
    <property type="match status" value="1"/>
</dbReference>
<dbReference type="Pfam" id="PF00293">
    <property type="entry name" value="NUDIX"/>
    <property type="match status" value="1"/>
</dbReference>
<evidence type="ECO:0000313" key="4">
    <source>
        <dbReference type="Proteomes" id="UP001596407"/>
    </source>
</evidence>
<sequence length="155" mass="17168">MCSRCETVLWQNPKPASAVAVVDDDSVLLVQRGTAPDEGQWSLPAGFLEIDESHRECAVRELTEETGMQAPEDAVDTHETLKITQRATEHVVVAVFTLDREDARGPVEAGSDAADATFWSADRIEEDIGDVREPYRPVLESIVNQKIHRDVEPKS</sequence>
<comment type="caution">
    <text evidence="3">The sequence shown here is derived from an EMBL/GenBank/DDBJ whole genome shotgun (WGS) entry which is preliminary data.</text>
</comment>
<dbReference type="Gene3D" id="3.90.79.10">
    <property type="entry name" value="Nucleoside Triphosphate Pyrophosphohydrolase"/>
    <property type="match status" value="1"/>
</dbReference>
<name>A0ABD5WEB9_9EURY</name>
<dbReference type="GO" id="GO:0016787">
    <property type="term" value="F:hydrolase activity"/>
    <property type="evidence" value="ECO:0007669"/>
    <property type="project" value="UniProtKB-KW"/>
</dbReference>
<evidence type="ECO:0000313" key="3">
    <source>
        <dbReference type="EMBL" id="MFC7078912.1"/>
    </source>
</evidence>
<dbReference type="InterPro" id="IPR020476">
    <property type="entry name" value="Nudix_hydrolase"/>
</dbReference>
<dbReference type="EMBL" id="JBHSZH010000001">
    <property type="protein sequence ID" value="MFC7078912.1"/>
    <property type="molecule type" value="Genomic_DNA"/>
</dbReference>
<reference evidence="3 4" key="1">
    <citation type="journal article" date="2019" name="Int. J. Syst. Evol. Microbiol.">
        <title>The Global Catalogue of Microorganisms (GCM) 10K type strain sequencing project: providing services to taxonomists for standard genome sequencing and annotation.</title>
        <authorList>
            <consortium name="The Broad Institute Genomics Platform"/>
            <consortium name="The Broad Institute Genome Sequencing Center for Infectious Disease"/>
            <person name="Wu L."/>
            <person name="Ma J."/>
        </authorList>
    </citation>
    <scope>NUCLEOTIDE SEQUENCE [LARGE SCALE GENOMIC DNA]</scope>
    <source>
        <strain evidence="3 4">DT72</strain>
    </source>
</reference>
<keyword evidence="4" id="KW-1185">Reference proteome</keyword>
<gene>
    <name evidence="3" type="ORF">ACFQJ6_00985</name>
</gene>
<dbReference type="PANTHER" id="PTHR43736:SF1">
    <property type="entry name" value="DIHYDRONEOPTERIN TRIPHOSPHATE DIPHOSPHATASE"/>
    <property type="match status" value="1"/>
</dbReference>
<evidence type="ECO:0000256" key="1">
    <source>
        <dbReference type="ARBA" id="ARBA00022801"/>
    </source>
</evidence>
<proteinExistence type="predicted"/>
<protein>
    <submittedName>
        <fullName evidence="3">NUDIX hydrolase</fullName>
    </submittedName>
</protein>
<evidence type="ECO:0000259" key="2">
    <source>
        <dbReference type="PROSITE" id="PS51462"/>
    </source>
</evidence>
<accession>A0ABD5WEB9</accession>
<dbReference type="InterPro" id="IPR000086">
    <property type="entry name" value="NUDIX_hydrolase_dom"/>
</dbReference>
<organism evidence="3 4">
    <name type="scientific">Halorussus caseinilyticus</name>
    <dbReference type="NCBI Taxonomy" id="3034025"/>
    <lineage>
        <taxon>Archaea</taxon>
        <taxon>Methanobacteriati</taxon>
        <taxon>Methanobacteriota</taxon>
        <taxon>Stenosarchaea group</taxon>
        <taxon>Halobacteria</taxon>
        <taxon>Halobacteriales</taxon>
        <taxon>Haladaptataceae</taxon>
        <taxon>Halorussus</taxon>
    </lineage>
</organism>
<dbReference type="GeneID" id="79305352"/>
<dbReference type="SUPFAM" id="SSF55811">
    <property type="entry name" value="Nudix"/>
    <property type="match status" value="1"/>
</dbReference>
<dbReference type="AlphaFoldDB" id="A0ABD5WEB9"/>
<dbReference type="PRINTS" id="PR00502">
    <property type="entry name" value="NUDIXFAMILY"/>
</dbReference>
<dbReference type="RefSeq" id="WP_276282586.1">
    <property type="nucleotide sequence ID" value="NZ_CP119810.1"/>
</dbReference>
<feature type="domain" description="Nudix hydrolase" evidence="2">
    <location>
        <begin position="12"/>
        <end position="144"/>
    </location>
</feature>
<dbReference type="Proteomes" id="UP001596407">
    <property type="component" value="Unassembled WGS sequence"/>
</dbReference>
<keyword evidence="1 3" id="KW-0378">Hydrolase</keyword>
<dbReference type="InterPro" id="IPR020084">
    <property type="entry name" value="NUDIX_hydrolase_CS"/>
</dbReference>
<dbReference type="PROSITE" id="PS00893">
    <property type="entry name" value="NUDIX_BOX"/>
    <property type="match status" value="1"/>
</dbReference>
<dbReference type="InterPro" id="IPR015797">
    <property type="entry name" value="NUDIX_hydrolase-like_dom_sf"/>
</dbReference>
<dbReference type="PANTHER" id="PTHR43736">
    <property type="entry name" value="ADP-RIBOSE PYROPHOSPHATASE"/>
    <property type="match status" value="1"/>
</dbReference>